<feature type="coiled-coil region" evidence="2">
    <location>
        <begin position="83"/>
        <end position="144"/>
    </location>
</feature>
<comment type="caution">
    <text evidence="4">The sequence shown here is derived from an EMBL/GenBank/DDBJ whole genome shotgun (WGS) entry which is preliminary data.</text>
</comment>
<dbReference type="OrthoDB" id="20368at2759"/>
<evidence type="ECO:0000256" key="2">
    <source>
        <dbReference type="SAM" id="Coils"/>
    </source>
</evidence>
<dbReference type="GO" id="GO:0000045">
    <property type="term" value="P:autophagosome assembly"/>
    <property type="evidence" value="ECO:0007669"/>
    <property type="project" value="TreeGrafter"/>
</dbReference>
<dbReference type="GO" id="GO:0006995">
    <property type="term" value="P:cellular response to nitrogen starvation"/>
    <property type="evidence" value="ECO:0007669"/>
    <property type="project" value="TreeGrafter"/>
</dbReference>
<evidence type="ECO:0000259" key="3">
    <source>
        <dbReference type="Pfam" id="PF04111"/>
    </source>
</evidence>
<dbReference type="GO" id="GO:0034271">
    <property type="term" value="C:phosphatidylinositol 3-kinase complex, class III, type I"/>
    <property type="evidence" value="ECO:0007669"/>
    <property type="project" value="TreeGrafter"/>
</dbReference>
<dbReference type="InterPro" id="IPR038274">
    <property type="entry name" value="Atg6/Beclin_C_sf"/>
</dbReference>
<keyword evidence="2" id="KW-0175">Coiled coil</keyword>
<keyword evidence="5" id="KW-1185">Reference proteome</keyword>
<dbReference type="GO" id="GO:0043548">
    <property type="term" value="F:phosphatidylinositol 3-kinase binding"/>
    <property type="evidence" value="ECO:0007669"/>
    <property type="project" value="TreeGrafter"/>
</dbReference>
<dbReference type="EMBL" id="MPUH01000092">
    <property type="protein sequence ID" value="OMJ90961.1"/>
    <property type="molecule type" value="Genomic_DNA"/>
</dbReference>
<accession>A0A1R2CPP1</accession>
<dbReference type="AlphaFoldDB" id="A0A1R2CPP1"/>
<gene>
    <name evidence="4" type="ORF">SteCoe_6629</name>
</gene>
<dbReference type="GO" id="GO:0034272">
    <property type="term" value="C:phosphatidylinositol 3-kinase complex, class III, type II"/>
    <property type="evidence" value="ECO:0007669"/>
    <property type="project" value="TreeGrafter"/>
</dbReference>
<evidence type="ECO:0000313" key="5">
    <source>
        <dbReference type="Proteomes" id="UP000187209"/>
    </source>
</evidence>
<feature type="domain" description="Atg6 BARA" evidence="3">
    <location>
        <begin position="183"/>
        <end position="355"/>
    </location>
</feature>
<evidence type="ECO:0000313" key="4">
    <source>
        <dbReference type="EMBL" id="OMJ90961.1"/>
    </source>
</evidence>
<organism evidence="4 5">
    <name type="scientific">Stentor coeruleus</name>
    <dbReference type="NCBI Taxonomy" id="5963"/>
    <lineage>
        <taxon>Eukaryota</taxon>
        <taxon>Sar</taxon>
        <taxon>Alveolata</taxon>
        <taxon>Ciliophora</taxon>
        <taxon>Postciliodesmatophora</taxon>
        <taxon>Heterotrichea</taxon>
        <taxon>Heterotrichida</taxon>
        <taxon>Stentoridae</taxon>
        <taxon>Stentor</taxon>
    </lineage>
</organism>
<dbReference type="GO" id="GO:0045324">
    <property type="term" value="P:late endosome to vacuole transport"/>
    <property type="evidence" value="ECO:0007669"/>
    <property type="project" value="TreeGrafter"/>
</dbReference>
<dbReference type="GO" id="GO:0000407">
    <property type="term" value="C:phagophore assembly site"/>
    <property type="evidence" value="ECO:0007669"/>
    <property type="project" value="TreeGrafter"/>
</dbReference>
<reference evidence="4 5" key="1">
    <citation type="submission" date="2016-11" db="EMBL/GenBank/DDBJ databases">
        <title>The macronuclear genome of Stentor coeruleus: a giant cell with tiny introns.</title>
        <authorList>
            <person name="Slabodnick M."/>
            <person name="Ruby J.G."/>
            <person name="Reiff S.B."/>
            <person name="Swart E.C."/>
            <person name="Gosai S."/>
            <person name="Prabakaran S."/>
            <person name="Witkowska E."/>
            <person name="Larue G.E."/>
            <person name="Fisher S."/>
            <person name="Freeman R.M."/>
            <person name="Gunawardena J."/>
            <person name="Chu W."/>
            <person name="Stover N.A."/>
            <person name="Gregory B.D."/>
            <person name="Nowacki M."/>
            <person name="Derisi J."/>
            <person name="Roy S.W."/>
            <person name="Marshall W.F."/>
            <person name="Sood P."/>
        </authorList>
    </citation>
    <scope>NUCLEOTIDE SEQUENCE [LARGE SCALE GENOMIC DNA]</scope>
    <source>
        <strain evidence="4">WM001</strain>
    </source>
</reference>
<dbReference type="PANTHER" id="PTHR12768:SF4">
    <property type="entry name" value="BECLIN-1"/>
    <property type="match status" value="1"/>
</dbReference>
<dbReference type="Gene3D" id="1.10.418.40">
    <property type="entry name" value="Autophagy protein 6/Beclin 1"/>
    <property type="match status" value="1"/>
</dbReference>
<dbReference type="InterPro" id="IPR007243">
    <property type="entry name" value="Atg6/Beclin"/>
</dbReference>
<dbReference type="Proteomes" id="UP000187209">
    <property type="component" value="Unassembled WGS sequence"/>
</dbReference>
<dbReference type="InterPro" id="IPR040455">
    <property type="entry name" value="Atg6_BARA"/>
</dbReference>
<comment type="similarity">
    <text evidence="1">Belongs to the beclin family.</text>
</comment>
<sequence length="362" mass="42042">MEDKPRCYYCKIQVSLVDSDQPLIPSSLLQNLLPYNSEKIVEIDRVLLLASKNYPSQQYVCLNCLENLFSPIEKETNLATMNKKSLEEHLNLFKKELEQQTLDNSDNSLIFDLEQKLQNLKNESQILANELLKHENTLSELKKEEQGYWIDANKTEMDLLLFEEGHSEVTQRLKIAEDELKYLSSINVLNELFYISTCNQFGTISGLRLGRLDSDMVSWDEINAAWGHCVLLLSTLFRMKGFVSAQCILYPLGNCSRISQVHDNEKKYDLFMTETSFSKNLSKYNLAQSLFLDVIYELSLLLEAECPRLLLPVKIENRIFKVNTMEIKLDAGNKEAWTRGLKYLLQDLKYLIYICVKEDYLH</sequence>
<dbReference type="GO" id="GO:0000423">
    <property type="term" value="P:mitophagy"/>
    <property type="evidence" value="ECO:0007669"/>
    <property type="project" value="TreeGrafter"/>
</dbReference>
<protein>
    <recommendedName>
        <fullName evidence="3">Atg6 BARA domain-containing protein</fullName>
    </recommendedName>
</protein>
<dbReference type="GO" id="GO:0030674">
    <property type="term" value="F:protein-macromolecule adaptor activity"/>
    <property type="evidence" value="ECO:0007669"/>
    <property type="project" value="TreeGrafter"/>
</dbReference>
<evidence type="ECO:0000256" key="1">
    <source>
        <dbReference type="ARBA" id="ARBA00005965"/>
    </source>
</evidence>
<dbReference type="Pfam" id="PF04111">
    <property type="entry name" value="APG6"/>
    <property type="match status" value="1"/>
</dbReference>
<name>A0A1R2CPP1_9CILI</name>
<dbReference type="PANTHER" id="PTHR12768">
    <property type="entry name" value="BECLIN 1"/>
    <property type="match status" value="1"/>
</dbReference>
<proteinExistence type="inferred from homology"/>